<dbReference type="PANTHER" id="PTHR34848:SF1">
    <property type="entry name" value="BIFUNCTIONAL ADENOSYLCOBALAMIN BIOSYNTHESIS PROTEIN COBU"/>
    <property type="match status" value="1"/>
</dbReference>
<evidence type="ECO:0000313" key="23">
    <source>
        <dbReference type="Proteomes" id="UP000093694"/>
    </source>
</evidence>
<feature type="active site" description="GMP-histidine intermediate" evidence="18">
    <location>
        <position position="49"/>
    </location>
</feature>
<keyword evidence="15 19" id="KW-0342">GTP-binding</keyword>
<comment type="caution">
    <text evidence="20">The sequence shown here is derived from an EMBL/GenBank/DDBJ whole genome shotgun (WGS) entry which is preliminary data.</text>
</comment>
<evidence type="ECO:0000256" key="9">
    <source>
        <dbReference type="ARBA" id="ARBA00012523"/>
    </source>
</evidence>
<evidence type="ECO:0000313" key="22">
    <source>
        <dbReference type="Proteomes" id="UP000077384"/>
    </source>
</evidence>
<dbReference type="NCBIfam" id="NF004469">
    <property type="entry name" value="PRK05800.1"/>
    <property type="match status" value="1"/>
</dbReference>
<keyword evidence="13" id="KW-0418">Kinase</keyword>
<accession>A0A166SQN0</accession>
<dbReference type="EC" id="2.7.7.62" evidence="9"/>
<keyword evidence="23" id="KW-1185">Reference proteome</keyword>
<evidence type="ECO:0000256" key="1">
    <source>
        <dbReference type="ARBA" id="ARBA00000312"/>
    </source>
</evidence>
<evidence type="ECO:0000256" key="6">
    <source>
        <dbReference type="ARBA" id="ARBA00005159"/>
    </source>
</evidence>
<evidence type="ECO:0000256" key="14">
    <source>
        <dbReference type="ARBA" id="ARBA00022840"/>
    </source>
</evidence>
<comment type="function">
    <text evidence="4">Catalyzes ATP-dependent phosphorylation of adenosylcobinamide and addition of GMP to adenosylcobinamide phosphate.</text>
</comment>
<dbReference type="GO" id="GO:0043752">
    <property type="term" value="F:adenosylcobinamide kinase activity"/>
    <property type="evidence" value="ECO:0007669"/>
    <property type="project" value="UniProtKB-EC"/>
</dbReference>
<protein>
    <recommendedName>
        <fullName evidence="16">Adenosylcobinamide kinase</fullName>
        <ecNumber evidence="8">2.7.1.156</ecNumber>
        <ecNumber evidence="9">2.7.7.62</ecNumber>
    </recommendedName>
    <alternativeName>
        <fullName evidence="17">Adenosylcobinamide-phosphate guanylyltransferase</fullName>
    </alternativeName>
</protein>
<name>A0A166SQN0_9CLOT</name>
<feature type="binding site" evidence="19">
    <location>
        <begin position="33"/>
        <end position="35"/>
    </location>
    <ligand>
        <name>GTP</name>
        <dbReference type="ChEBI" id="CHEBI:37565"/>
    </ligand>
</feature>
<dbReference type="GO" id="GO:0009236">
    <property type="term" value="P:cobalamin biosynthetic process"/>
    <property type="evidence" value="ECO:0007669"/>
    <property type="project" value="UniProtKB-UniPathway"/>
</dbReference>
<feature type="binding site" evidence="19">
    <location>
        <position position="61"/>
    </location>
    <ligand>
        <name>GTP</name>
        <dbReference type="ChEBI" id="CHEBI:37565"/>
    </ligand>
</feature>
<evidence type="ECO:0000256" key="11">
    <source>
        <dbReference type="ARBA" id="ARBA00022679"/>
    </source>
</evidence>
<evidence type="ECO:0000256" key="19">
    <source>
        <dbReference type="PIRSR" id="PIRSR006135-2"/>
    </source>
</evidence>
<dbReference type="RefSeq" id="WP_013240176.1">
    <property type="nucleotide sequence ID" value="NZ_LITQ01000018.1"/>
</dbReference>
<keyword evidence="21" id="KW-0548">Nucleotidyltransferase</keyword>
<keyword evidence="14" id="KW-0067">ATP-binding</keyword>
<dbReference type="AlphaFoldDB" id="A0A166SQN0"/>
<reference evidence="21 23" key="2">
    <citation type="journal article" date="2016" name="Front. Microbiol.">
        <title>Industrial Acetogenic Biocatalysts: A Comparative Metabolic and Genomic Analysis.</title>
        <authorList>
            <person name="Bengelsdorf F."/>
            <person name="Poehlein A."/>
            <person name="Sonja S."/>
            <person name="Erz C."/>
            <person name="Hummel T."/>
            <person name="Hoffmeister S."/>
            <person name="Daniel R."/>
            <person name="Durre P."/>
        </authorList>
    </citation>
    <scope>NUCLEOTIDE SEQUENCE [LARGE SCALE GENOMIC DNA]</scope>
    <source>
        <strain evidence="21 23">PTA-10522</strain>
    </source>
</reference>
<evidence type="ECO:0000256" key="10">
    <source>
        <dbReference type="ARBA" id="ARBA00022573"/>
    </source>
</evidence>
<dbReference type="GO" id="GO:0008820">
    <property type="term" value="F:cobinamide phosphate guanylyltransferase activity"/>
    <property type="evidence" value="ECO:0007669"/>
    <property type="project" value="UniProtKB-EC"/>
</dbReference>
<feature type="binding site" evidence="19">
    <location>
        <begin position="50"/>
        <end position="53"/>
    </location>
    <ligand>
        <name>GTP</name>
        <dbReference type="ChEBI" id="CHEBI:37565"/>
    </ligand>
</feature>
<evidence type="ECO:0000256" key="4">
    <source>
        <dbReference type="ARBA" id="ARBA00003889"/>
    </source>
</evidence>
<gene>
    <name evidence="20" type="primary">cobU</name>
    <name evidence="21" type="ORF">CLCOS_18230</name>
    <name evidence="20" type="ORF">WX73_00750</name>
</gene>
<evidence type="ECO:0000256" key="2">
    <source>
        <dbReference type="ARBA" id="ARBA00000711"/>
    </source>
</evidence>
<dbReference type="EMBL" id="LROR01000041">
    <property type="protein sequence ID" value="OBR94584.1"/>
    <property type="molecule type" value="Genomic_DNA"/>
</dbReference>
<comment type="catalytic activity">
    <reaction evidence="1">
        <text>adenosylcob(III)inamide + ATP = adenosylcob(III)inamide phosphate + ADP + H(+)</text>
        <dbReference type="Rhea" id="RHEA:15769"/>
        <dbReference type="ChEBI" id="CHEBI:2480"/>
        <dbReference type="ChEBI" id="CHEBI:15378"/>
        <dbReference type="ChEBI" id="CHEBI:30616"/>
        <dbReference type="ChEBI" id="CHEBI:58502"/>
        <dbReference type="ChEBI" id="CHEBI:456216"/>
        <dbReference type="EC" id="2.7.1.156"/>
    </reaction>
</comment>
<dbReference type="GO" id="GO:0005524">
    <property type="term" value="F:ATP binding"/>
    <property type="evidence" value="ECO:0007669"/>
    <property type="project" value="UniProtKB-KW"/>
</dbReference>
<dbReference type="InterPro" id="IPR003203">
    <property type="entry name" value="CobU/CobP"/>
</dbReference>
<evidence type="ECO:0000313" key="21">
    <source>
        <dbReference type="EMBL" id="OBR94584.1"/>
    </source>
</evidence>
<comment type="pathway">
    <text evidence="5">Cofactor biosynthesis; adenosylcobalamin biosynthesis; adenosylcobalamin from cob(II)yrinate a,c-diamide: step 6/7.</text>
</comment>
<organism evidence="20 22">
    <name type="scientific">Clostridium coskatii</name>
    <dbReference type="NCBI Taxonomy" id="1705578"/>
    <lineage>
        <taxon>Bacteria</taxon>
        <taxon>Bacillati</taxon>
        <taxon>Bacillota</taxon>
        <taxon>Clostridia</taxon>
        <taxon>Eubacteriales</taxon>
        <taxon>Clostridiaceae</taxon>
        <taxon>Clostridium</taxon>
    </lineage>
</organism>
<dbReference type="SUPFAM" id="SSF52540">
    <property type="entry name" value="P-loop containing nucleoside triphosphate hydrolases"/>
    <property type="match status" value="1"/>
</dbReference>
<evidence type="ECO:0000256" key="7">
    <source>
        <dbReference type="ARBA" id="ARBA00007490"/>
    </source>
</evidence>
<proteinExistence type="inferred from homology"/>
<evidence type="ECO:0000256" key="12">
    <source>
        <dbReference type="ARBA" id="ARBA00022741"/>
    </source>
</evidence>
<feature type="binding site" evidence="19">
    <location>
        <position position="81"/>
    </location>
    <ligand>
        <name>GTP</name>
        <dbReference type="ChEBI" id="CHEBI:37565"/>
    </ligand>
</feature>
<evidence type="ECO:0000256" key="8">
    <source>
        <dbReference type="ARBA" id="ARBA00012016"/>
    </source>
</evidence>
<keyword evidence="11 20" id="KW-0808">Transferase</keyword>
<feature type="binding site" evidence="19">
    <location>
        <begin position="9"/>
        <end position="16"/>
    </location>
    <ligand>
        <name>GTP</name>
        <dbReference type="ChEBI" id="CHEBI:37565"/>
    </ligand>
</feature>
<comment type="catalytic activity">
    <reaction evidence="3">
        <text>adenosylcob(III)inamide + GTP = adenosylcob(III)inamide phosphate + GDP + H(+)</text>
        <dbReference type="Rhea" id="RHEA:15765"/>
        <dbReference type="ChEBI" id="CHEBI:2480"/>
        <dbReference type="ChEBI" id="CHEBI:15378"/>
        <dbReference type="ChEBI" id="CHEBI:37565"/>
        <dbReference type="ChEBI" id="CHEBI:58189"/>
        <dbReference type="ChEBI" id="CHEBI:58502"/>
        <dbReference type="EC" id="2.7.1.156"/>
    </reaction>
</comment>
<comment type="pathway">
    <text evidence="6">Cofactor biosynthesis; adenosylcobalamin biosynthesis; adenosylcobalamin from cob(II)yrinate a,c-diamide: step 5/7.</text>
</comment>
<dbReference type="Gene3D" id="3.40.50.300">
    <property type="entry name" value="P-loop containing nucleotide triphosphate hydrolases"/>
    <property type="match status" value="1"/>
</dbReference>
<dbReference type="Proteomes" id="UP000093694">
    <property type="component" value="Unassembled WGS sequence"/>
</dbReference>
<dbReference type="EMBL" id="LITQ01000018">
    <property type="protein sequence ID" value="OAA92658.1"/>
    <property type="molecule type" value="Genomic_DNA"/>
</dbReference>
<dbReference type="PANTHER" id="PTHR34848">
    <property type="match status" value="1"/>
</dbReference>
<evidence type="ECO:0000256" key="15">
    <source>
        <dbReference type="ARBA" id="ARBA00023134"/>
    </source>
</evidence>
<evidence type="ECO:0000256" key="5">
    <source>
        <dbReference type="ARBA" id="ARBA00004692"/>
    </source>
</evidence>
<keyword evidence="12 19" id="KW-0547">Nucleotide-binding</keyword>
<reference evidence="20 22" key="1">
    <citation type="journal article" date="2015" name="Biotechnol. Bioeng.">
        <title>Genome sequence and phenotypic characterization of Caulobacter segnis.</title>
        <authorList>
            <person name="Patel S."/>
            <person name="Fletcher B."/>
            <person name="Scott D.C."/>
            <person name="Ely B."/>
        </authorList>
    </citation>
    <scope>NUCLEOTIDE SEQUENCE [LARGE SCALE GENOMIC DNA]</scope>
    <source>
        <strain evidence="20 22">PS02</strain>
    </source>
</reference>
<dbReference type="PIRSF" id="PIRSF006135">
    <property type="entry name" value="CobU"/>
    <property type="match status" value="1"/>
</dbReference>
<evidence type="ECO:0000313" key="20">
    <source>
        <dbReference type="EMBL" id="OAA92658.1"/>
    </source>
</evidence>
<comment type="catalytic activity">
    <reaction evidence="2">
        <text>adenosylcob(III)inamide phosphate + GTP + H(+) = adenosylcob(III)inamide-GDP + diphosphate</text>
        <dbReference type="Rhea" id="RHEA:22712"/>
        <dbReference type="ChEBI" id="CHEBI:15378"/>
        <dbReference type="ChEBI" id="CHEBI:33019"/>
        <dbReference type="ChEBI" id="CHEBI:37565"/>
        <dbReference type="ChEBI" id="CHEBI:58502"/>
        <dbReference type="ChEBI" id="CHEBI:60487"/>
        <dbReference type="EC" id="2.7.7.62"/>
    </reaction>
</comment>
<dbReference type="InterPro" id="IPR027417">
    <property type="entry name" value="P-loop_NTPase"/>
</dbReference>
<evidence type="ECO:0000256" key="3">
    <source>
        <dbReference type="ARBA" id="ARBA00001522"/>
    </source>
</evidence>
<dbReference type="EC" id="2.7.1.156" evidence="8"/>
<evidence type="ECO:0000256" key="18">
    <source>
        <dbReference type="PIRSR" id="PIRSR006135-1"/>
    </source>
</evidence>
<comment type="similarity">
    <text evidence="7">Belongs to the CobU/CobP family.</text>
</comment>
<dbReference type="GO" id="GO:0005525">
    <property type="term" value="F:GTP binding"/>
    <property type="evidence" value="ECO:0007669"/>
    <property type="project" value="UniProtKB-KW"/>
</dbReference>
<sequence>MGKITLITGGSRSGKSTFAEKILENEDDVLYIATAVVTDSEMEKRIEKHKLRRNQKWETYEGFTKLDKAIEKSSSKYIMLECIGTMVTNIIFQKNYDFDNITSDDIEKLEKDIIKEVDNIISSVKHSDKHILIVTNEVGYSVVSEYKLSRVFVDILGRVNQFIARFSDEVYMVACGLPIKLK</sequence>
<keyword evidence="10" id="KW-0169">Cobalamin biosynthesis</keyword>
<evidence type="ECO:0000256" key="17">
    <source>
        <dbReference type="ARBA" id="ARBA00030571"/>
    </source>
</evidence>
<dbReference type="Pfam" id="PF02283">
    <property type="entry name" value="CobU"/>
    <property type="match status" value="1"/>
</dbReference>
<dbReference type="CDD" id="cd00544">
    <property type="entry name" value="CobU"/>
    <property type="match status" value="1"/>
</dbReference>
<dbReference type="UniPathway" id="UPA00148">
    <property type="reaction ID" value="UER00236"/>
</dbReference>
<evidence type="ECO:0000256" key="16">
    <source>
        <dbReference type="ARBA" id="ARBA00029570"/>
    </source>
</evidence>
<evidence type="ECO:0000256" key="13">
    <source>
        <dbReference type="ARBA" id="ARBA00022777"/>
    </source>
</evidence>
<dbReference type="Proteomes" id="UP000077384">
    <property type="component" value="Unassembled WGS sequence"/>
</dbReference>
<dbReference type="PATRIC" id="fig|1705578.3.peg.1137"/>